<sequence>MGEKMFTIVVHHHGHFVNYPFLCYDGGKIDFFENVNPDFLSYFEVVHALKELVLRMVDDLKNFEQIDLYAGELSKTIAVDVVDKDSKKNTDIHTTNGGIQRDSFIVSEELEMDLVDVHVGMPEKDYNEGSDQSDHFSERSDLQFFLDGDMLSDTCDILDKDDADFHAIPGVASLHDPNLDSLVAAEIDREYAEYVRSREKGKHQENVVIRDLETLDVPYRSEQEEENWLEFNKERDMAALELKARLVFSSVYICRKALIEYLIS</sequence>
<name>A0ACC0CAJ0_CATRO</name>
<dbReference type="Proteomes" id="UP001060085">
    <property type="component" value="Linkage Group LG01"/>
</dbReference>
<protein>
    <submittedName>
        <fullName evidence="1">Uncharacterized protein</fullName>
    </submittedName>
</protein>
<proteinExistence type="predicted"/>
<reference evidence="2" key="1">
    <citation type="journal article" date="2023" name="Nat. Plants">
        <title>Single-cell RNA sequencing provides a high-resolution roadmap for understanding the multicellular compartmentation of specialized metabolism.</title>
        <authorList>
            <person name="Sun S."/>
            <person name="Shen X."/>
            <person name="Li Y."/>
            <person name="Li Y."/>
            <person name="Wang S."/>
            <person name="Li R."/>
            <person name="Zhang H."/>
            <person name="Shen G."/>
            <person name="Guo B."/>
            <person name="Wei J."/>
            <person name="Xu J."/>
            <person name="St-Pierre B."/>
            <person name="Chen S."/>
            <person name="Sun C."/>
        </authorList>
    </citation>
    <scope>NUCLEOTIDE SEQUENCE [LARGE SCALE GENOMIC DNA]</scope>
</reference>
<evidence type="ECO:0000313" key="1">
    <source>
        <dbReference type="EMBL" id="KAI5681979.1"/>
    </source>
</evidence>
<gene>
    <name evidence="1" type="ORF">M9H77_03207</name>
</gene>
<keyword evidence="2" id="KW-1185">Reference proteome</keyword>
<accession>A0ACC0CAJ0</accession>
<dbReference type="EMBL" id="CM044701">
    <property type="protein sequence ID" value="KAI5681979.1"/>
    <property type="molecule type" value="Genomic_DNA"/>
</dbReference>
<comment type="caution">
    <text evidence="1">The sequence shown here is derived from an EMBL/GenBank/DDBJ whole genome shotgun (WGS) entry which is preliminary data.</text>
</comment>
<evidence type="ECO:0000313" key="2">
    <source>
        <dbReference type="Proteomes" id="UP001060085"/>
    </source>
</evidence>
<organism evidence="1 2">
    <name type="scientific">Catharanthus roseus</name>
    <name type="common">Madagascar periwinkle</name>
    <name type="synonym">Vinca rosea</name>
    <dbReference type="NCBI Taxonomy" id="4058"/>
    <lineage>
        <taxon>Eukaryota</taxon>
        <taxon>Viridiplantae</taxon>
        <taxon>Streptophyta</taxon>
        <taxon>Embryophyta</taxon>
        <taxon>Tracheophyta</taxon>
        <taxon>Spermatophyta</taxon>
        <taxon>Magnoliopsida</taxon>
        <taxon>eudicotyledons</taxon>
        <taxon>Gunneridae</taxon>
        <taxon>Pentapetalae</taxon>
        <taxon>asterids</taxon>
        <taxon>lamiids</taxon>
        <taxon>Gentianales</taxon>
        <taxon>Apocynaceae</taxon>
        <taxon>Rauvolfioideae</taxon>
        <taxon>Vinceae</taxon>
        <taxon>Catharanthinae</taxon>
        <taxon>Catharanthus</taxon>
    </lineage>
</organism>